<evidence type="ECO:0000313" key="3">
    <source>
        <dbReference type="Proteomes" id="UP000257067"/>
    </source>
</evidence>
<evidence type="ECO:0000259" key="1">
    <source>
        <dbReference type="Pfam" id="PF13114"/>
    </source>
</evidence>
<dbReference type="EMBL" id="NXLU01000007">
    <property type="protein sequence ID" value="RDU68734.1"/>
    <property type="molecule type" value="Genomic_DNA"/>
</dbReference>
<sequence>MQGYILHKSIIRNQDLFLRILTPTKVLELYRFYGVRHSIIDLGRKIDFDTQNNGFFIPKIRNILQLSYSWEREYERVYVWKTFISMLNTHLKEVDGIEEFYFELLNWGAHILSKQHPIRVVIEMSIKLLLYEGRNTRHNENKCFICNENLDQTIALGRSFLFAHPQCITGPTFPKEKIITLLHTASCVHLNDEEIEKIWNIFIQGL</sequence>
<dbReference type="Proteomes" id="UP000257067">
    <property type="component" value="Unassembled WGS sequence"/>
</dbReference>
<reference evidence="2 3" key="1">
    <citation type="submission" date="2018-04" db="EMBL/GenBank/DDBJ databases">
        <title>Novel Campyloabacter and Helicobacter Species and Strains.</title>
        <authorList>
            <person name="Mannion A.J."/>
            <person name="Shen Z."/>
            <person name="Fox J.G."/>
        </authorList>
    </citation>
    <scope>NUCLEOTIDE SEQUENCE [LARGE SCALE GENOMIC DNA]</scope>
    <source>
        <strain evidence="2 3">ATCC 700242</strain>
    </source>
</reference>
<dbReference type="NCBIfam" id="NF010483">
    <property type="entry name" value="PRK13908.1"/>
    <property type="match status" value="1"/>
</dbReference>
<dbReference type="OrthoDB" id="5338768at2"/>
<dbReference type="RefSeq" id="WP_104724984.1">
    <property type="nucleotide sequence ID" value="NZ_FZNE01000010.1"/>
</dbReference>
<proteinExistence type="predicted"/>
<dbReference type="InterPro" id="IPR022572">
    <property type="entry name" value="DNA_rep/recomb_RecO_N"/>
</dbReference>
<comment type="caution">
    <text evidence="2">The sequence shown here is derived from an EMBL/GenBank/DDBJ whole genome shotgun (WGS) entry which is preliminary data.</text>
</comment>
<dbReference type="AlphaFoldDB" id="A0A3D8IVS5"/>
<gene>
    <name evidence="2" type="ORF">CQA62_05810</name>
</gene>
<feature type="domain" description="DNA replication/recombination mediator RecO N-terminal" evidence="1">
    <location>
        <begin position="1"/>
        <end position="71"/>
    </location>
</feature>
<evidence type="ECO:0000313" key="2">
    <source>
        <dbReference type="EMBL" id="RDU68734.1"/>
    </source>
</evidence>
<keyword evidence="3" id="KW-1185">Reference proteome</keyword>
<organism evidence="2 3">
    <name type="scientific">Helicobacter cholecystus</name>
    <dbReference type="NCBI Taxonomy" id="45498"/>
    <lineage>
        <taxon>Bacteria</taxon>
        <taxon>Pseudomonadati</taxon>
        <taxon>Campylobacterota</taxon>
        <taxon>Epsilonproteobacteria</taxon>
        <taxon>Campylobacterales</taxon>
        <taxon>Helicobacteraceae</taxon>
        <taxon>Helicobacter</taxon>
    </lineage>
</organism>
<dbReference type="Pfam" id="PF13114">
    <property type="entry name" value="RecO_N_2"/>
    <property type="match status" value="1"/>
</dbReference>
<protein>
    <submittedName>
        <fullName evidence="2">Recombination protein RecO</fullName>
    </submittedName>
</protein>
<name>A0A3D8IVS5_9HELI</name>
<accession>A0A3D8IVS5</accession>